<evidence type="ECO:0000313" key="3">
    <source>
        <dbReference type="Proteomes" id="UP001280121"/>
    </source>
</evidence>
<dbReference type="InterPro" id="IPR053151">
    <property type="entry name" value="RNase_H-like"/>
</dbReference>
<feature type="domain" description="RNase H type-1" evidence="1">
    <location>
        <begin position="100"/>
        <end position="211"/>
    </location>
</feature>
<keyword evidence="3" id="KW-1185">Reference proteome</keyword>
<dbReference type="AlphaFoldDB" id="A0AAD9WS10"/>
<dbReference type="InterPro" id="IPR012337">
    <property type="entry name" value="RNaseH-like_sf"/>
</dbReference>
<dbReference type="Pfam" id="PF13456">
    <property type="entry name" value="RVT_3"/>
    <property type="match status" value="1"/>
</dbReference>
<evidence type="ECO:0000259" key="1">
    <source>
        <dbReference type="Pfam" id="PF13456"/>
    </source>
</evidence>
<protein>
    <recommendedName>
        <fullName evidence="1">RNase H type-1 domain-containing protein</fullName>
    </recommendedName>
</protein>
<dbReference type="GO" id="GO:0004523">
    <property type="term" value="F:RNA-DNA hybrid ribonuclease activity"/>
    <property type="evidence" value="ECO:0007669"/>
    <property type="project" value="InterPro"/>
</dbReference>
<reference evidence="2" key="1">
    <citation type="journal article" date="2023" name="Plant J.">
        <title>Genome sequences and population genomics provide insights into the demographic history, inbreeding, and mutation load of two 'living fossil' tree species of Dipteronia.</title>
        <authorList>
            <person name="Feng Y."/>
            <person name="Comes H.P."/>
            <person name="Chen J."/>
            <person name="Zhu S."/>
            <person name="Lu R."/>
            <person name="Zhang X."/>
            <person name="Li P."/>
            <person name="Qiu J."/>
            <person name="Olsen K.M."/>
            <person name="Qiu Y."/>
        </authorList>
    </citation>
    <scope>NUCLEOTIDE SEQUENCE</scope>
    <source>
        <strain evidence="2">KIB01</strain>
    </source>
</reference>
<dbReference type="SUPFAM" id="SSF53098">
    <property type="entry name" value="Ribonuclease H-like"/>
    <property type="match status" value="1"/>
</dbReference>
<dbReference type="PANTHER" id="PTHR47723:SF22">
    <property type="entry name" value="RNASE H TYPE-1 DOMAIN-CONTAINING PROTEIN"/>
    <property type="match status" value="1"/>
</dbReference>
<proteinExistence type="predicted"/>
<dbReference type="GO" id="GO:0003676">
    <property type="term" value="F:nucleic acid binding"/>
    <property type="evidence" value="ECO:0007669"/>
    <property type="project" value="InterPro"/>
</dbReference>
<organism evidence="2 3">
    <name type="scientific">Dipteronia dyeriana</name>
    <dbReference type="NCBI Taxonomy" id="168575"/>
    <lineage>
        <taxon>Eukaryota</taxon>
        <taxon>Viridiplantae</taxon>
        <taxon>Streptophyta</taxon>
        <taxon>Embryophyta</taxon>
        <taxon>Tracheophyta</taxon>
        <taxon>Spermatophyta</taxon>
        <taxon>Magnoliopsida</taxon>
        <taxon>eudicotyledons</taxon>
        <taxon>Gunneridae</taxon>
        <taxon>Pentapetalae</taxon>
        <taxon>rosids</taxon>
        <taxon>malvids</taxon>
        <taxon>Sapindales</taxon>
        <taxon>Sapindaceae</taxon>
        <taxon>Hippocastanoideae</taxon>
        <taxon>Acereae</taxon>
        <taxon>Dipteronia</taxon>
    </lineage>
</organism>
<dbReference type="InterPro" id="IPR044730">
    <property type="entry name" value="RNase_H-like_dom_plant"/>
</dbReference>
<dbReference type="InterPro" id="IPR036397">
    <property type="entry name" value="RNaseH_sf"/>
</dbReference>
<gene>
    <name evidence="2" type="ORF">Ddye_028058</name>
</gene>
<dbReference type="Gene3D" id="3.30.420.10">
    <property type="entry name" value="Ribonuclease H-like superfamily/Ribonuclease H"/>
    <property type="match status" value="1"/>
</dbReference>
<accession>A0AAD9WS10</accession>
<comment type="caution">
    <text evidence="2">The sequence shown here is derived from an EMBL/GenBank/DDBJ whole genome shotgun (WGS) entry which is preliminary data.</text>
</comment>
<sequence length="233" mass="25147">MLACLPDENYPDLRGRVGFTDDAIIVLKKPYSTCGLAYLANEAGISSSVVAAAGGSAPGDWIARALTDDEINDLCVDSYKLKANRIKDCIPPTLDKLKFNVDGSVRGKPGPAGIGGVLRNSNGKIMCLFSKNVGIMDSNKAELLAIKKTVQLCVSNPELRGRDIEVVSDSKVAVSWVNNEDFGSIAQIDSIYVIRSAMFSFGSLEVIYDSRTFIPLRIVWQKWALAPVGISDV</sequence>
<dbReference type="PANTHER" id="PTHR47723">
    <property type="entry name" value="OS05G0353850 PROTEIN"/>
    <property type="match status" value="1"/>
</dbReference>
<dbReference type="EMBL" id="JANJYI010000008">
    <property type="protein sequence ID" value="KAK2640263.1"/>
    <property type="molecule type" value="Genomic_DNA"/>
</dbReference>
<dbReference type="CDD" id="cd06222">
    <property type="entry name" value="RNase_H_like"/>
    <property type="match status" value="1"/>
</dbReference>
<evidence type="ECO:0000313" key="2">
    <source>
        <dbReference type="EMBL" id="KAK2640263.1"/>
    </source>
</evidence>
<name>A0AAD9WS10_9ROSI</name>
<dbReference type="Proteomes" id="UP001280121">
    <property type="component" value="Unassembled WGS sequence"/>
</dbReference>
<dbReference type="InterPro" id="IPR002156">
    <property type="entry name" value="RNaseH_domain"/>
</dbReference>